<evidence type="ECO:0000313" key="5">
    <source>
        <dbReference type="EMBL" id="CAE8688362.1"/>
    </source>
</evidence>
<feature type="domain" description="EF-hand" evidence="4">
    <location>
        <begin position="110"/>
        <end position="145"/>
    </location>
</feature>
<sequence>SWAFVALAEHRVELLRSAADAMARSGERTFDPTPYCIPGEITVHEVMDMKRAFDMIDEDGSGLIDAEELQGAAVALGIPMEENIAVLLGTEKIAFDEFFKRMTAKLSPSDKVDDIMGIFELFDNDATGTISFENLQNVARIIGAKESAKEIQDMLSTLDTDGDGELDPIDFYTCLVSGMRIRLEEEDRIRKSAADQMSKEVEGMARGSSTSRLGSSGSR</sequence>
<evidence type="ECO:0000259" key="4">
    <source>
        <dbReference type="PROSITE" id="PS50222"/>
    </source>
</evidence>
<dbReference type="GO" id="GO:0005509">
    <property type="term" value="F:calcium ion binding"/>
    <property type="evidence" value="ECO:0007669"/>
    <property type="project" value="InterPro"/>
</dbReference>
<feature type="compositionally biased region" description="Basic and acidic residues" evidence="3">
    <location>
        <begin position="191"/>
        <end position="203"/>
    </location>
</feature>
<evidence type="ECO:0000256" key="1">
    <source>
        <dbReference type="ARBA" id="ARBA00022737"/>
    </source>
</evidence>
<accession>A0A813K0S6</accession>
<keyword evidence="2" id="KW-0106">Calcium</keyword>
<keyword evidence="1" id="KW-0677">Repeat</keyword>
<dbReference type="PROSITE" id="PS00018">
    <property type="entry name" value="EF_HAND_1"/>
    <property type="match status" value="2"/>
</dbReference>
<dbReference type="Gene3D" id="1.10.238.10">
    <property type="entry name" value="EF-hand"/>
    <property type="match status" value="2"/>
</dbReference>
<organism evidence="5 6">
    <name type="scientific">Polarella glacialis</name>
    <name type="common">Dinoflagellate</name>
    <dbReference type="NCBI Taxonomy" id="89957"/>
    <lineage>
        <taxon>Eukaryota</taxon>
        <taxon>Sar</taxon>
        <taxon>Alveolata</taxon>
        <taxon>Dinophyceae</taxon>
        <taxon>Suessiales</taxon>
        <taxon>Suessiaceae</taxon>
        <taxon>Polarella</taxon>
    </lineage>
</organism>
<comment type="caution">
    <text evidence="5">The sequence shown here is derived from an EMBL/GenBank/DDBJ whole genome shotgun (WGS) entry which is preliminary data.</text>
</comment>
<feature type="compositionally biased region" description="Low complexity" evidence="3">
    <location>
        <begin position="206"/>
        <end position="219"/>
    </location>
</feature>
<reference evidence="5" key="1">
    <citation type="submission" date="2021-02" db="EMBL/GenBank/DDBJ databases">
        <authorList>
            <person name="Dougan E. K."/>
            <person name="Rhodes N."/>
            <person name="Thang M."/>
            <person name="Chan C."/>
        </authorList>
    </citation>
    <scope>NUCLEOTIDE SEQUENCE</scope>
</reference>
<feature type="domain" description="EF-hand" evidence="4">
    <location>
        <begin position="146"/>
        <end position="181"/>
    </location>
</feature>
<name>A0A813K0S6_POLGL</name>
<dbReference type="FunFam" id="1.10.238.10:FF:000001">
    <property type="entry name" value="Calmodulin 1"/>
    <property type="match status" value="1"/>
</dbReference>
<dbReference type="InterPro" id="IPR011992">
    <property type="entry name" value="EF-hand-dom_pair"/>
</dbReference>
<dbReference type="Proteomes" id="UP000626109">
    <property type="component" value="Unassembled WGS sequence"/>
</dbReference>
<dbReference type="InterPro" id="IPR018247">
    <property type="entry name" value="EF_Hand_1_Ca_BS"/>
</dbReference>
<dbReference type="EMBL" id="CAJNNW010026884">
    <property type="protein sequence ID" value="CAE8688362.1"/>
    <property type="molecule type" value="Genomic_DNA"/>
</dbReference>
<evidence type="ECO:0000313" key="6">
    <source>
        <dbReference type="Proteomes" id="UP000626109"/>
    </source>
</evidence>
<feature type="domain" description="EF-hand" evidence="4">
    <location>
        <begin position="44"/>
        <end position="79"/>
    </location>
</feature>
<dbReference type="PROSITE" id="PS50222">
    <property type="entry name" value="EF_HAND_2"/>
    <property type="match status" value="3"/>
</dbReference>
<dbReference type="SMART" id="SM00054">
    <property type="entry name" value="EFh"/>
    <property type="match status" value="3"/>
</dbReference>
<feature type="non-terminal residue" evidence="5">
    <location>
        <position position="1"/>
    </location>
</feature>
<proteinExistence type="predicted"/>
<dbReference type="AlphaFoldDB" id="A0A813K0S6"/>
<dbReference type="PANTHER" id="PTHR23050">
    <property type="entry name" value="CALCIUM BINDING PROTEIN"/>
    <property type="match status" value="1"/>
</dbReference>
<gene>
    <name evidence="5" type="ORF">PGLA2088_LOCUS25881</name>
</gene>
<feature type="region of interest" description="Disordered" evidence="3">
    <location>
        <begin position="191"/>
        <end position="219"/>
    </location>
</feature>
<evidence type="ECO:0000256" key="3">
    <source>
        <dbReference type="SAM" id="MobiDB-lite"/>
    </source>
</evidence>
<evidence type="ECO:0000256" key="2">
    <source>
        <dbReference type="ARBA" id="ARBA00022837"/>
    </source>
</evidence>
<dbReference type="InterPro" id="IPR002048">
    <property type="entry name" value="EF_hand_dom"/>
</dbReference>
<dbReference type="InterPro" id="IPR050145">
    <property type="entry name" value="Centrin_CML-like"/>
</dbReference>
<protein>
    <recommendedName>
        <fullName evidence="4">EF-hand domain-containing protein</fullName>
    </recommendedName>
</protein>
<dbReference type="SUPFAM" id="SSF47473">
    <property type="entry name" value="EF-hand"/>
    <property type="match status" value="1"/>
</dbReference>
<dbReference type="CDD" id="cd00051">
    <property type="entry name" value="EFh"/>
    <property type="match status" value="1"/>
</dbReference>
<dbReference type="Pfam" id="PF13405">
    <property type="entry name" value="EF-hand_6"/>
    <property type="match status" value="1"/>
</dbReference>
<dbReference type="Pfam" id="PF13499">
    <property type="entry name" value="EF-hand_7"/>
    <property type="match status" value="1"/>
</dbReference>